<dbReference type="STRING" id="1798664.A3C93_06230"/>
<gene>
    <name evidence="2" type="ORF">A3C93_06230</name>
</gene>
<feature type="transmembrane region" description="Helical" evidence="1">
    <location>
        <begin position="132"/>
        <end position="155"/>
    </location>
</feature>
<keyword evidence="1" id="KW-1133">Transmembrane helix</keyword>
<evidence type="ECO:0000313" key="2">
    <source>
        <dbReference type="EMBL" id="OGZ12675.1"/>
    </source>
</evidence>
<dbReference type="AlphaFoldDB" id="A0A1G2DGB4"/>
<keyword evidence="1" id="KW-0812">Transmembrane</keyword>
<organism evidence="2 3">
    <name type="scientific">Candidatus Lloydbacteria bacterium RIFCSPHIGHO2_02_FULL_54_17</name>
    <dbReference type="NCBI Taxonomy" id="1798664"/>
    <lineage>
        <taxon>Bacteria</taxon>
        <taxon>Candidatus Lloydiibacteriota</taxon>
    </lineage>
</organism>
<name>A0A1G2DGB4_9BACT</name>
<feature type="transmembrane region" description="Helical" evidence="1">
    <location>
        <begin position="167"/>
        <end position="185"/>
    </location>
</feature>
<reference evidence="2 3" key="1">
    <citation type="journal article" date="2016" name="Nat. Commun.">
        <title>Thousands of microbial genomes shed light on interconnected biogeochemical processes in an aquifer system.</title>
        <authorList>
            <person name="Anantharaman K."/>
            <person name="Brown C.T."/>
            <person name="Hug L.A."/>
            <person name="Sharon I."/>
            <person name="Castelle C.J."/>
            <person name="Probst A.J."/>
            <person name="Thomas B.C."/>
            <person name="Singh A."/>
            <person name="Wilkins M.J."/>
            <person name="Karaoz U."/>
            <person name="Brodie E.L."/>
            <person name="Williams K.H."/>
            <person name="Hubbard S.S."/>
            <person name="Banfield J.F."/>
        </authorList>
    </citation>
    <scope>NUCLEOTIDE SEQUENCE [LARGE SCALE GENOMIC DNA]</scope>
</reference>
<protein>
    <submittedName>
        <fullName evidence="2">Uncharacterized protein</fullName>
    </submittedName>
</protein>
<sequence length="198" mass="21316">MELKKGLLWASVGIIAFSGLMTALFFLMGNFGETQIRLIASTFVLGGFGMTASLAMRESKTPGDAMQSGVGAVVAVIGTLVFMHLIWGSSNDLFMGRDSESEWKLAFTVATLSFTLAWIAQVRTDLSHAAVLWCSVVTIAFVAASELMLLVLIWSEGRDLGEFFYRLLAFVTVLAVTGSAIRLVLPKLAKDSGVKIVP</sequence>
<evidence type="ECO:0000256" key="1">
    <source>
        <dbReference type="SAM" id="Phobius"/>
    </source>
</evidence>
<feature type="transmembrane region" description="Helical" evidence="1">
    <location>
        <begin position="7"/>
        <end position="29"/>
    </location>
</feature>
<feature type="transmembrane region" description="Helical" evidence="1">
    <location>
        <begin position="35"/>
        <end position="56"/>
    </location>
</feature>
<comment type="caution">
    <text evidence="2">The sequence shown here is derived from an EMBL/GenBank/DDBJ whole genome shotgun (WGS) entry which is preliminary data.</text>
</comment>
<accession>A0A1G2DGB4</accession>
<feature type="transmembrane region" description="Helical" evidence="1">
    <location>
        <begin position="103"/>
        <end position="120"/>
    </location>
</feature>
<feature type="transmembrane region" description="Helical" evidence="1">
    <location>
        <begin position="68"/>
        <end position="87"/>
    </location>
</feature>
<dbReference type="EMBL" id="MHLO01000016">
    <property type="protein sequence ID" value="OGZ12675.1"/>
    <property type="molecule type" value="Genomic_DNA"/>
</dbReference>
<keyword evidence="1" id="KW-0472">Membrane</keyword>
<dbReference type="Proteomes" id="UP000178636">
    <property type="component" value="Unassembled WGS sequence"/>
</dbReference>
<evidence type="ECO:0000313" key="3">
    <source>
        <dbReference type="Proteomes" id="UP000178636"/>
    </source>
</evidence>
<proteinExistence type="predicted"/>